<dbReference type="PIRSF" id="PIRSF037260">
    <property type="entry name" value="UPF0223"/>
    <property type="match status" value="1"/>
</dbReference>
<reference evidence="2 3" key="1">
    <citation type="journal article" date="2018" name="Genome Announc.">
        <title>Draft Genome Sequence of Lactococcus sp. Strain NtB2 (JCM 32569), Isolated from the Gut of the Higher Termite Nasutitermes takasagoensis.</title>
        <authorList>
            <person name="Noda S."/>
            <person name="Aihara C."/>
            <person name="Yuki M."/>
            <person name="Ohkuma M."/>
        </authorList>
    </citation>
    <scope>NUCLEOTIDE SEQUENCE [LARGE SCALE GENOMIC DNA]</scope>
    <source>
        <strain evidence="2 3">NtB2</strain>
    </source>
</reference>
<dbReference type="NCBIfam" id="NF003353">
    <property type="entry name" value="PRK04387.1"/>
    <property type="match status" value="1"/>
</dbReference>
<dbReference type="HAMAP" id="MF_01041">
    <property type="entry name" value="UPF0223"/>
    <property type="match status" value="1"/>
</dbReference>
<dbReference type="Proteomes" id="UP000245021">
    <property type="component" value="Unassembled WGS sequence"/>
</dbReference>
<dbReference type="OrthoDB" id="1649074at2"/>
<dbReference type="SUPFAM" id="SSF158504">
    <property type="entry name" value="BH2638-like"/>
    <property type="match status" value="1"/>
</dbReference>
<comment type="caution">
    <text evidence="2">The sequence shown here is derived from an EMBL/GenBank/DDBJ whole genome shotgun (WGS) entry which is preliminary data.</text>
</comment>
<dbReference type="Gene3D" id="1.10.220.80">
    <property type="entry name" value="BH2638-like"/>
    <property type="match status" value="1"/>
</dbReference>
<sequence>MKEHYSYPLDLSWTTDEMSTVVSFFNQVEKFYEDRVQKADFLDSYRAFKTVVPSKMQEKQLGREFESASGYSLYRAVQEVTKSERASVQFSK</sequence>
<protein>
    <recommendedName>
        <fullName evidence="1">UPF0223 protein NtB2_00910</fullName>
    </recommendedName>
</protein>
<evidence type="ECO:0000313" key="3">
    <source>
        <dbReference type="Proteomes" id="UP000245021"/>
    </source>
</evidence>
<dbReference type="RefSeq" id="WP_109245757.1">
    <property type="nucleotide sequence ID" value="NZ_BFFO01000005.1"/>
</dbReference>
<evidence type="ECO:0000313" key="2">
    <source>
        <dbReference type="EMBL" id="GBG96786.1"/>
    </source>
</evidence>
<evidence type="ECO:0000256" key="1">
    <source>
        <dbReference type="HAMAP-Rule" id="MF_01041"/>
    </source>
</evidence>
<proteinExistence type="inferred from homology"/>
<gene>
    <name evidence="2" type="ORF">NtB2_00910</name>
</gene>
<dbReference type="Pfam" id="PF05256">
    <property type="entry name" value="UPF0223"/>
    <property type="match status" value="1"/>
</dbReference>
<dbReference type="InterPro" id="IPR007920">
    <property type="entry name" value="UPF0223"/>
</dbReference>
<name>A0A2R5HG09_9LACT</name>
<dbReference type="InterPro" id="IPR023324">
    <property type="entry name" value="BH2638-like_sf"/>
</dbReference>
<dbReference type="EMBL" id="BFFO01000005">
    <property type="protein sequence ID" value="GBG96786.1"/>
    <property type="molecule type" value="Genomic_DNA"/>
</dbReference>
<accession>A0A2R5HG09</accession>
<organism evidence="2 3">
    <name type="scientific">Lactococcus termiticola</name>
    <dbReference type="NCBI Taxonomy" id="2169526"/>
    <lineage>
        <taxon>Bacteria</taxon>
        <taxon>Bacillati</taxon>
        <taxon>Bacillota</taxon>
        <taxon>Bacilli</taxon>
        <taxon>Lactobacillales</taxon>
        <taxon>Streptococcaceae</taxon>
        <taxon>Lactococcus</taxon>
    </lineage>
</organism>
<dbReference type="AlphaFoldDB" id="A0A2R5HG09"/>
<keyword evidence="3" id="KW-1185">Reference proteome</keyword>
<comment type="similarity">
    <text evidence="1">Belongs to the UPF0223 family.</text>
</comment>